<reference evidence="1" key="1">
    <citation type="submission" date="2022-10" db="EMBL/GenBank/DDBJ databases">
        <authorList>
            <person name="Yu W.X."/>
        </authorList>
    </citation>
    <scope>NUCLEOTIDE SEQUENCE</scope>
    <source>
        <strain evidence="1">D04</strain>
    </source>
</reference>
<keyword evidence="2" id="KW-1185">Reference proteome</keyword>
<dbReference type="InterPro" id="IPR025348">
    <property type="entry name" value="DUF4252"/>
</dbReference>
<organism evidence="1 2">
    <name type="scientific">Plebeiibacterium marinum</name>
    <dbReference type="NCBI Taxonomy" id="2992111"/>
    <lineage>
        <taxon>Bacteria</taxon>
        <taxon>Pseudomonadati</taxon>
        <taxon>Bacteroidota</taxon>
        <taxon>Bacteroidia</taxon>
        <taxon>Marinilabiliales</taxon>
        <taxon>Marinilabiliaceae</taxon>
        <taxon>Plebeiibacterium</taxon>
    </lineage>
</organism>
<evidence type="ECO:0000313" key="1">
    <source>
        <dbReference type="EMBL" id="MCW3807857.1"/>
    </source>
</evidence>
<accession>A0AAE3MIT4</accession>
<dbReference type="AlphaFoldDB" id="A0AAE3MIT4"/>
<dbReference type="RefSeq" id="WP_301202337.1">
    <property type="nucleotide sequence ID" value="NZ_JAPDPI010000065.1"/>
</dbReference>
<sequence length="164" mass="19397">MKYLYKLSLMCLMVGIVTPSIFSQQKIANKMYSDLRALDEVTYLSFSKNLIDFVDFEIDSDDEDDREVTGDLHEVKLVVYKPDFEPQKPFREQILAYLKKGKYDLVEEDENKDNTEVWVHRKGRKIYECHIIYQGEQNGVLLSFFGDFTIKDVNILKQKIEDYQ</sequence>
<evidence type="ECO:0000313" key="2">
    <source>
        <dbReference type="Proteomes" id="UP001207408"/>
    </source>
</evidence>
<protein>
    <submittedName>
        <fullName evidence="1">DUF4252 domain-containing protein</fullName>
    </submittedName>
</protein>
<dbReference type="Proteomes" id="UP001207408">
    <property type="component" value="Unassembled WGS sequence"/>
</dbReference>
<dbReference type="EMBL" id="JAPDPI010000065">
    <property type="protein sequence ID" value="MCW3807857.1"/>
    <property type="molecule type" value="Genomic_DNA"/>
</dbReference>
<gene>
    <name evidence="1" type="ORF">OM074_19690</name>
</gene>
<name>A0AAE3MIT4_9BACT</name>
<dbReference type="Pfam" id="PF14060">
    <property type="entry name" value="DUF4252"/>
    <property type="match status" value="1"/>
</dbReference>
<proteinExistence type="predicted"/>
<comment type="caution">
    <text evidence="1">The sequence shown here is derived from an EMBL/GenBank/DDBJ whole genome shotgun (WGS) entry which is preliminary data.</text>
</comment>